<dbReference type="GO" id="GO:0003677">
    <property type="term" value="F:DNA binding"/>
    <property type="evidence" value="ECO:0007669"/>
    <property type="project" value="InterPro"/>
</dbReference>
<dbReference type="RefSeq" id="WP_307723832.1">
    <property type="nucleotide sequence ID" value="NZ_BJYX01000007.1"/>
</dbReference>
<gene>
    <name evidence="2" type="ORF">TAE01_17410</name>
</gene>
<dbReference type="NCBIfam" id="TIGR01764">
    <property type="entry name" value="excise"/>
    <property type="match status" value="1"/>
</dbReference>
<proteinExistence type="predicted"/>
<protein>
    <recommendedName>
        <fullName evidence="1">Helix-turn-helix domain-containing protein</fullName>
    </recommendedName>
</protein>
<dbReference type="Proteomes" id="UP000321534">
    <property type="component" value="Unassembled WGS sequence"/>
</dbReference>
<dbReference type="SUPFAM" id="SSF46955">
    <property type="entry name" value="Putative DNA-binding domain"/>
    <property type="match status" value="1"/>
</dbReference>
<dbReference type="InterPro" id="IPR036388">
    <property type="entry name" value="WH-like_DNA-bd_sf"/>
</dbReference>
<name>A0A512D0E9_9MICO</name>
<dbReference type="EMBL" id="BJYX01000007">
    <property type="protein sequence ID" value="GEO29931.1"/>
    <property type="molecule type" value="Genomic_DNA"/>
</dbReference>
<dbReference type="AlphaFoldDB" id="A0A512D0E9"/>
<comment type="caution">
    <text evidence="2">The sequence shown here is derived from an EMBL/GenBank/DDBJ whole genome shotgun (WGS) entry which is preliminary data.</text>
</comment>
<dbReference type="InterPro" id="IPR009061">
    <property type="entry name" value="DNA-bd_dom_put_sf"/>
</dbReference>
<dbReference type="InterPro" id="IPR010093">
    <property type="entry name" value="SinI_DNA-bd"/>
</dbReference>
<evidence type="ECO:0000313" key="2">
    <source>
        <dbReference type="EMBL" id="GEO29931.1"/>
    </source>
</evidence>
<evidence type="ECO:0000313" key="3">
    <source>
        <dbReference type="Proteomes" id="UP000321534"/>
    </source>
</evidence>
<sequence>MKTIFVPLLKVAEVAEYLGVPVQTLYDWRLRHRGPKAVKVGRHLRYRPEDVEAWLDDQTAA</sequence>
<keyword evidence="3" id="KW-1185">Reference proteome</keyword>
<evidence type="ECO:0000259" key="1">
    <source>
        <dbReference type="Pfam" id="PF12728"/>
    </source>
</evidence>
<accession>A0A512D0E9</accession>
<dbReference type="Gene3D" id="1.10.10.10">
    <property type="entry name" value="Winged helix-like DNA-binding domain superfamily/Winged helix DNA-binding domain"/>
    <property type="match status" value="1"/>
</dbReference>
<reference evidence="2 3" key="1">
    <citation type="submission" date="2019-07" db="EMBL/GenBank/DDBJ databases">
        <title>Whole genome shotgun sequence of Terrabacter aerolatus NBRC 106305.</title>
        <authorList>
            <person name="Hosoyama A."/>
            <person name="Uohara A."/>
            <person name="Ohji S."/>
            <person name="Ichikawa N."/>
        </authorList>
    </citation>
    <scope>NUCLEOTIDE SEQUENCE [LARGE SCALE GENOMIC DNA]</scope>
    <source>
        <strain evidence="2 3">NBRC 106305</strain>
    </source>
</reference>
<dbReference type="InterPro" id="IPR041657">
    <property type="entry name" value="HTH_17"/>
</dbReference>
<feature type="domain" description="Helix-turn-helix" evidence="1">
    <location>
        <begin position="8"/>
        <end position="58"/>
    </location>
</feature>
<dbReference type="Pfam" id="PF12728">
    <property type="entry name" value="HTH_17"/>
    <property type="match status" value="1"/>
</dbReference>
<organism evidence="2 3">
    <name type="scientific">Terrabacter aerolatus</name>
    <dbReference type="NCBI Taxonomy" id="422442"/>
    <lineage>
        <taxon>Bacteria</taxon>
        <taxon>Bacillati</taxon>
        <taxon>Actinomycetota</taxon>
        <taxon>Actinomycetes</taxon>
        <taxon>Micrococcales</taxon>
        <taxon>Intrasporangiaceae</taxon>
        <taxon>Terrabacter</taxon>
    </lineage>
</organism>